<evidence type="ECO:0000313" key="2">
    <source>
        <dbReference type="Proteomes" id="UP000601435"/>
    </source>
</evidence>
<reference evidence="1" key="1">
    <citation type="submission" date="2021-02" db="EMBL/GenBank/DDBJ databases">
        <authorList>
            <person name="Dougan E. K."/>
            <person name="Rhodes N."/>
            <person name="Thang M."/>
            <person name="Chan C."/>
        </authorList>
    </citation>
    <scope>NUCLEOTIDE SEQUENCE</scope>
</reference>
<dbReference type="EMBL" id="CAJNJA010008860">
    <property type="protein sequence ID" value="CAE7241172.1"/>
    <property type="molecule type" value="Genomic_DNA"/>
</dbReference>
<dbReference type="AlphaFoldDB" id="A0A812L3Y7"/>
<feature type="non-terminal residue" evidence="1">
    <location>
        <position position="210"/>
    </location>
</feature>
<dbReference type="Proteomes" id="UP000601435">
    <property type="component" value="Unassembled WGS sequence"/>
</dbReference>
<proteinExistence type="predicted"/>
<gene>
    <name evidence="1" type="primary">CTTNBP2</name>
    <name evidence="1" type="ORF">SNEC2469_LOCUS4367</name>
</gene>
<dbReference type="OrthoDB" id="436489at2759"/>
<organism evidence="1 2">
    <name type="scientific">Symbiodinium necroappetens</name>
    <dbReference type="NCBI Taxonomy" id="1628268"/>
    <lineage>
        <taxon>Eukaryota</taxon>
        <taxon>Sar</taxon>
        <taxon>Alveolata</taxon>
        <taxon>Dinophyceae</taxon>
        <taxon>Suessiales</taxon>
        <taxon>Symbiodiniaceae</taxon>
        <taxon>Symbiodinium</taxon>
    </lineage>
</organism>
<keyword evidence="2" id="KW-1185">Reference proteome</keyword>
<protein>
    <submittedName>
        <fullName evidence="1">CTTNBP2 protein</fullName>
    </submittedName>
</protein>
<accession>A0A812L3Y7</accession>
<sequence length="210" mass="23550">MDQVERFIDAPGDRDVAVAEVFPASLFQELLSLMKAEGWQGLEKVTALWESDFSKRKIISGVLKEKELGAKRLCSMPDRFTNTINIASGGPVFRPTVINHSTNVLSSVAAWWPQWVDFMFKGSLEMRTGNNGSTKRIRPCEMLSTIKKAKYPAITEEEEAISVPLQCLCLAIFDAILVHMMQVLSPDGHWLRIKESICNATFRKKSAITT</sequence>
<name>A0A812L3Y7_9DINO</name>
<comment type="caution">
    <text evidence="1">The sequence shown here is derived from an EMBL/GenBank/DDBJ whole genome shotgun (WGS) entry which is preliminary data.</text>
</comment>
<evidence type="ECO:0000313" key="1">
    <source>
        <dbReference type="EMBL" id="CAE7241172.1"/>
    </source>
</evidence>